<evidence type="ECO:0000313" key="1">
    <source>
        <dbReference type="EMBL" id="QHT24805.1"/>
    </source>
</evidence>
<reference evidence="1" key="1">
    <citation type="journal article" date="2020" name="Nature">
        <title>Giant virus diversity and host interactions through global metagenomics.</title>
        <authorList>
            <person name="Schulz F."/>
            <person name="Roux S."/>
            <person name="Paez-Espino D."/>
            <person name="Jungbluth S."/>
            <person name="Walsh D.A."/>
            <person name="Denef V.J."/>
            <person name="McMahon K.D."/>
            <person name="Konstantinidis K.T."/>
            <person name="Eloe-Fadrosh E.A."/>
            <person name="Kyrpides N.C."/>
            <person name="Woyke T."/>
        </authorList>
    </citation>
    <scope>NUCLEOTIDE SEQUENCE</scope>
    <source>
        <strain evidence="1">GVMAG-M-3300023179-150</strain>
    </source>
</reference>
<name>A0A6C0EBP6_9ZZZZ</name>
<sequence>MGKKKNGKRSTKTRGCQPGIIEKPTIVIKNPPLMVKQHSKLNQSKVDQQPINITETSILNNINKMLNELISTPGEKKDQPSEDSLCVVGTDILNRINVILQASTDKYNNDKKDAMIKTELTTKHINPVLQKLSILTDYSEKYITTFELNQLHNSGDKTFIKIIFNPKNKKINTNRDSRGSRGVQNIYAVWTCDSVTVFGVNYNISTKFTLEQQDELVEHLTIQLKAFSS</sequence>
<dbReference type="EMBL" id="MN739749">
    <property type="protein sequence ID" value="QHT24805.1"/>
    <property type="molecule type" value="Genomic_DNA"/>
</dbReference>
<protein>
    <submittedName>
        <fullName evidence="1">Uncharacterized protein</fullName>
    </submittedName>
</protein>
<proteinExistence type="predicted"/>
<dbReference type="AlphaFoldDB" id="A0A6C0EBP6"/>
<organism evidence="1">
    <name type="scientific">viral metagenome</name>
    <dbReference type="NCBI Taxonomy" id="1070528"/>
    <lineage>
        <taxon>unclassified sequences</taxon>
        <taxon>metagenomes</taxon>
        <taxon>organismal metagenomes</taxon>
    </lineage>
</organism>
<accession>A0A6C0EBP6</accession>